<dbReference type="Pfam" id="PF02195">
    <property type="entry name" value="ParB_N"/>
    <property type="match status" value="1"/>
</dbReference>
<dbReference type="STRING" id="1458275.AZ34_12025"/>
<dbReference type="InterPro" id="IPR041468">
    <property type="entry name" value="HTH_ParB/Spo0J"/>
</dbReference>
<reference evidence="4 5" key="1">
    <citation type="submission" date="2014-02" db="EMBL/GenBank/DDBJ databases">
        <title>Draft Genome of Hylemonella gracilis isolated from the Niagara River.</title>
        <authorList>
            <person name="Pawlowski D.R."/>
            <person name="Koudelka G.B."/>
        </authorList>
    </citation>
    <scope>NUCLEOTIDE SEQUENCE [LARGE SCALE GENOMIC DNA]</scope>
    <source>
        <strain evidence="4 5">Niagara R</strain>
    </source>
</reference>
<evidence type="ECO:0000313" key="4">
    <source>
        <dbReference type="EMBL" id="EYC51720.1"/>
    </source>
</evidence>
<proteinExistence type="inferred from homology"/>
<protein>
    <submittedName>
        <fullName evidence="4">Chromosome partitioning protein ParB</fullName>
    </submittedName>
</protein>
<dbReference type="PANTHER" id="PTHR33375:SF7">
    <property type="entry name" value="CHROMOSOME 2-PARTITIONING PROTEIN PARB-RELATED"/>
    <property type="match status" value="1"/>
</dbReference>
<organism evidence="4 5">
    <name type="scientific">Hylemonella gracilis str. Niagara R</name>
    <dbReference type="NCBI Taxonomy" id="1458275"/>
    <lineage>
        <taxon>Bacteria</taxon>
        <taxon>Pseudomonadati</taxon>
        <taxon>Pseudomonadota</taxon>
        <taxon>Betaproteobacteria</taxon>
        <taxon>Burkholderiales</taxon>
        <taxon>Comamonadaceae</taxon>
        <taxon>Hylemonella</taxon>
    </lineage>
</organism>
<dbReference type="PANTHER" id="PTHR33375">
    <property type="entry name" value="CHROMOSOME-PARTITIONING PROTEIN PARB-RELATED"/>
    <property type="match status" value="1"/>
</dbReference>
<gene>
    <name evidence="4" type="ORF">AZ34_12025</name>
</gene>
<dbReference type="Pfam" id="PF17762">
    <property type="entry name" value="HTH_ParB"/>
    <property type="match status" value="1"/>
</dbReference>
<dbReference type="GO" id="GO:0007059">
    <property type="term" value="P:chromosome segregation"/>
    <property type="evidence" value="ECO:0007669"/>
    <property type="project" value="TreeGrafter"/>
</dbReference>
<dbReference type="OrthoDB" id="9796891at2"/>
<dbReference type="RefSeq" id="WP_051509756.1">
    <property type="nucleotide sequence ID" value="NZ_JEMG01000001.1"/>
</dbReference>
<dbReference type="EMBL" id="JEMG01000001">
    <property type="protein sequence ID" value="EYC51720.1"/>
    <property type="molecule type" value="Genomic_DNA"/>
</dbReference>
<sequence>MSATSIQLIAPSNLRESAFNYRRRFSEAGLAELTADIREVGIQQPLLVRPLHLSVDGVLAFNRDLPDRAGQFDGVYEIIFGARRFRAAQRADLIDVPCMVREIGDAEAKRLQISENLQREDVHPIEEAEGFHALMNDPEQPIDADTLAAQIGKSRSHVYGRLKLLQAVQVVRDACLAGEIGSEVALLIARLRLPKWQEQALAAIKSRYYDMKDGGKKSFRQIQELLREKFTLDLEGAIFDTQDALLVEEAGPCGSCPKLLANAPEYADLIDDNGEEAERLRGYRRSINPHTCTDPSCFEAKKKQHLNNRAAELEQQGKTVIAGNKARAAIDQYGNVKGSYIDLKDVKAELKVAGNAKKAKEALKDLPIVVLQDPRTGKTVEALAVADAQAAGIKTEPATSKNGGSYEQRQRHDAKARKQREQRAKKENFFRIELLKQVRAAVKASPRSIFDLQMIARASLNSDFYHEESELLADLWGLGDADEFEGRISDMSADDLTLLCIDCALVANIEVSEWEENLDQGAENLFTAAKHYGIDVEAMREEVGNTNAADASTEAEEEAEA</sequence>
<dbReference type="SUPFAM" id="SSF109709">
    <property type="entry name" value="KorB DNA-binding domain-like"/>
    <property type="match status" value="1"/>
</dbReference>
<dbReference type="Proteomes" id="UP000023268">
    <property type="component" value="Unassembled WGS sequence"/>
</dbReference>
<dbReference type="InterPro" id="IPR003115">
    <property type="entry name" value="ParB_N"/>
</dbReference>
<evidence type="ECO:0000259" key="3">
    <source>
        <dbReference type="SMART" id="SM00470"/>
    </source>
</evidence>
<dbReference type="NCBIfam" id="TIGR00180">
    <property type="entry name" value="parB_part"/>
    <property type="match status" value="1"/>
</dbReference>
<dbReference type="GO" id="GO:0005694">
    <property type="term" value="C:chromosome"/>
    <property type="evidence" value="ECO:0007669"/>
    <property type="project" value="TreeGrafter"/>
</dbReference>
<dbReference type="Gene3D" id="1.10.10.2830">
    <property type="match status" value="1"/>
</dbReference>
<feature type="domain" description="ParB-like N-terminal" evidence="3">
    <location>
        <begin position="7"/>
        <end position="117"/>
    </location>
</feature>
<evidence type="ECO:0000256" key="2">
    <source>
        <dbReference type="SAM" id="MobiDB-lite"/>
    </source>
</evidence>
<dbReference type="InterPro" id="IPR050336">
    <property type="entry name" value="Chromosome_partition/occlusion"/>
</dbReference>
<dbReference type="Gene3D" id="3.90.1530.30">
    <property type="match status" value="1"/>
</dbReference>
<evidence type="ECO:0000313" key="5">
    <source>
        <dbReference type="Proteomes" id="UP000023268"/>
    </source>
</evidence>
<dbReference type="SUPFAM" id="SSF110849">
    <property type="entry name" value="ParB/Sulfiredoxin"/>
    <property type="match status" value="1"/>
</dbReference>
<dbReference type="GO" id="GO:0003677">
    <property type="term" value="F:DNA binding"/>
    <property type="evidence" value="ECO:0007669"/>
    <property type="project" value="InterPro"/>
</dbReference>
<dbReference type="SMART" id="SM00470">
    <property type="entry name" value="ParB"/>
    <property type="match status" value="1"/>
</dbReference>
<dbReference type="AlphaFoldDB" id="A0A016XIJ2"/>
<dbReference type="InterPro" id="IPR036086">
    <property type="entry name" value="ParB/Sulfiredoxin_sf"/>
</dbReference>
<evidence type="ECO:0000256" key="1">
    <source>
        <dbReference type="ARBA" id="ARBA00006295"/>
    </source>
</evidence>
<comment type="caution">
    <text evidence="4">The sequence shown here is derived from an EMBL/GenBank/DDBJ whole genome shotgun (WGS) entry which is preliminary data.</text>
</comment>
<comment type="similarity">
    <text evidence="1">Belongs to the ParB family.</text>
</comment>
<name>A0A016XIJ2_9BURK</name>
<feature type="region of interest" description="Disordered" evidence="2">
    <location>
        <begin position="394"/>
        <end position="421"/>
    </location>
</feature>
<dbReference type="InterPro" id="IPR004437">
    <property type="entry name" value="ParB/RepB/Spo0J"/>
</dbReference>
<accession>A0A016XIJ2</accession>
<dbReference type="eggNOG" id="COG1475">
    <property type="taxonomic scope" value="Bacteria"/>
</dbReference>
<feature type="compositionally biased region" description="Polar residues" evidence="2">
    <location>
        <begin position="397"/>
        <end position="407"/>
    </location>
</feature>